<dbReference type="GO" id="GO:0032259">
    <property type="term" value="P:methylation"/>
    <property type="evidence" value="ECO:0007669"/>
    <property type="project" value="UniProtKB-KW"/>
</dbReference>
<protein>
    <submittedName>
        <fullName evidence="10">Leader peptidase (Prepilin peptidase)/N-methyltransferase</fullName>
    </submittedName>
</protein>
<reference evidence="10 11" key="1">
    <citation type="submission" date="2019-06" db="EMBL/GenBank/DDBJ databases">
        <title>Sequencing the genomes of 1000 actinobacteria strains.</title>
        <authorList>
            <person name="Klenk H.-P."/>
        </authorList>
    </citation>
    <scope>NUCLEOTIDE SEQUENCE [LARGE SCALE GENOMIC DNA]</scope>
    <source>
        <strain evidence="10 11">DSM 21947</strain>
    </source>
</reference>
<dbReference type="Pfam" id="PF06750">
    <property type="entry name" value="A24_N_bact"/>
    <property type="match status" value="1"/>
</dbReference>
<dbReference type="RefSeq" id="WP_141990747.1">
    <property type="nucleotide sequence ID" value="NZ_VFRA01000001.1"/>
</dbReference>
<keyword evidence="6 7" id="KW-0472">Membrane</keyword>
<evidence type="ECO:0000256" key="6">
    <source>
        <dbReference type="ARBA" id="ARBA00023136"/>
    </source>
</evidence>
<dbReference type="InterPro" id="IPR010627">
    <property type="entry name" value="Prepilin_pept_A24_N"/>
</dbReference>
<accession>A0A8H2K7M0</accession>
<dbReference type="OrthoDB" id="2087435at2"/>
<dbReference type="Proteomes" id="UP000316560">
    <property type="component" value="Unassembled WGS sequence"/>
</dbReference>
<dbReference type="GO" id="GO:0005886">
    <property type="term" value="C:plasma membrane"/>
    <property type="evidence" value="ECO:0007669"/>
    <property type="project" value="UniProtKB-SubCell"/>
</dbReference>
<evidence type="ECO:0000313" key="10">
    <source>
        <dbReference type="EMBL" id="TQO20399.1"/>
    </source>
</evidence>
<dbReference type="PANTHER" id="PTHR30487:SF0">
    <property type="entry name" value="PREPILIN LEADER PEPTIDASE_N-METHYLTRANSFERASE-RELATED"/>
    <property type="match status" value="1"/>
</dbReference>
<feature type="domain" description="Prepilin type IV endopeptidase peptidase" evidence="8">
    <location>
        <begin position="118"/>
        <end position="229"/>
    </location>
</feature>
<dbReference type="EMBL" id="VFRA01000001">
    <property type="protein sequence ID" value="TQO20399.1"/>
    <property type="molecule type" value="Genomic_DNA"/>
</dbReference>
<evidence type="ECO:0000259" key="9">
    <source>
        <dbReference type="Pfam" id="PF06750"/>
    </source>
</evidence>
<evidence type="ECO:0000256" key="3">
    <source>
        <dbReference type="ARBA" id="ARBA00022475"/>
    </source>
</evidence>
<keyword evidence="3" id="KW-1003">Cell membrane</keyword>
<comment type="similarity">
    <text evidence="2">Belongs to the peptidase A24 family.</text>
</comment>
<dbReference type="InterPro" id="IPR050882">
    <property type="entry name" value="Prepilin_peptidase/N-MTase"/>
</dbReference>
<keyword evidence="11" id="KW-1185">Reference proteome</keyword>
<proteinExistence type="inferred from homology"/>
<keyword evidence="5 7" id="KW-1133">Transmembrane helix</keyword>
<evidence type="ECO:0000256" key="5">
    <source>
        <dbReference type="ARBA" id="ARBA00022989"/>
    </source>
</evidence>
<feature type="transmembrane region" description="Helical" evidence="7">
    <location>
        <begin position="107"/>
        <end position="128"/>
    </location>
</feature>
<evidence type="ECO:0000256" key="4">
    <source>
        <dbReference type="ARBA" id="ARBA00022692"/>
    </source>
</evidence>
<keyword evidence="10" id="KW-0489">Methyltransferase</keyword>
<evidence type="ECO:0000259" key="8">
    <source>
        <dbReference type="Pfam" id="PF01478"/>
    </source>
</evidence>
<gene>
    <name evidence="10" type="ORF">FB472_2031</name>
</gene>
<dbReference type="Gene3D" id="1.20.120.1220">
    <property type="match status" value="1"/>
</dbReference>
<feature type="transmembrane region" description="Helical" evidence="7">
    <location>
        <begin position="78"/>
        <end position="101"/>
    </location>
</feature>
<keyword evidence="10" id="KW-0808">Transferase</keyword>
<dbReference type="PANTHER" id="PTHR30487">
    <property type="entry name" value="TYPE 4 PREPILIN-LIKE PROTEINS LEADER PEPTIDE-PROCESSING ENZYME"/>
    <property type="match status" value="1"/>
</dbReference>
<feature type="domain" description="Prepilin peptidase A24 N-terminal" evidence="9">
    <location>
        <begin position="10"/>
        <end position="91"/>
    </location>
</feature>
<feature type="transmembrane region" description="Helical" evidence="7">
    <location>
        <begin position="164"/>
        <end position="182"/>
    </location>
</feature>
<sequence>MSAVAIALGVFGLLIGSFLNVLIYRVPLGRSVVSPPSSCPGCSAEIRPQDNIPVLSWLLLRGRCRHCSMPISRRYPAVELGTGLFFFAVSWLTLPAVFAAVSAPATVAAILATIASLYLAAVTVALTLIDIDVHRLPNAIVLPSYIVAIVLLGGASLLSGDGEAALRALAGMVALAAAYYLMALAYPGGMGLGDVKLAGLLGLYLGYSSWSALAVGSFGAFILGGIFSIILIATRRATRKSGIPFGPWMLAGAWVGLSAGQNIWASYLGLFGLTAI</sequence>
<feature type="transmembrane region" description="Helical" evidence="7">
    <location>
        <begin position="140"/>
        <end position="158"/>
    </location>
</feature>
<feature type="transmembrane region" description="Helical" evidence="7">
    <location>
        <begin position="213"/>
        <end position="233"/>
    </location>
</feature>
<evidence type="ECO:0000256" key="1">
    <source>
        <dbReference type="ARBA" id="ARBA00004651"/>
    </source>
</evidence>
<name>A0A8H2K7M0_9MICO</name>
<evidence type="ECO:0000256" key="7">
    <source>
        <dbReference type="SAM" id="Phobius"/>
    </source>
</evidence>
<dbReference type="Pfam" id="PF01478">
    <property type="entry name" value="Peptidase_A24"/>
    <property type="match status" value="1"/>
</dbReference>
<dbReference type="GO" id="GO:0006465">
    <property type="term" value="P:signal peptide processing"/>
    <property type="evidence" value="ECO:0007669"/>
    <property type="project" value="TreeGrafter"/>
</dbReference>
<dbReference type="GO" id="GO:0004190">
    <property type="term" value="F:aspartic-type endopeptidase activity"/>
    <property type="evidence" value="ECO:0007669"/>
    <property type="project" value="InterPro"/>
</dbReference>
<feature type="transmembrane region" description="Helical" evidence="7">
    <location>
        <begin position="6"/>
        <end position="24"/>
    </location>
</feature>
<dbReference type="GO" id="GO:0008168">
    <property type="term" value="F:methyltransferase activity"/>
    <property type="evidence" value="ECO:0007669"/>
    <property type="project" value="UniProtKB-KW"/>
</dbReference>
<comment type="caution">
    <text evidence="10">The sequence shown here is derived from an EMBL/GenBank/DDBJ whole genome shotgun (WGS) entry which is preliminary data.</text>
</comment>
<dbReference type="AlphaFoldDB" id="A0A8H2K7M0"/>
<feature type="transmembrane region" description="Helical" evidence="7">
    <location>
        <begin position="245"/>
        <end position="264"/>
    </location>
</feature>
<dbReference type="InterPro" id="IPR000045">
    <property type="entry name" value="Prepilin_IV_endopep_pep"/>
</dbReference>
<keyword evidence="4 7" id="KW-0812">Transmembrane</keyword>
<evidence type="ECO:0000256" key="2">
    <source>
        <dbReference type="ARBA" id="ARBA00005801"/>
    </source>
</evidence>
<organism evidence="10 11">
    <name type="scientific">Rhodoglobus vestalii</name>
    <dbReference type="NCBI Taxonomy" id="193384"/>
    <lineage>
        <taxon>Bacteria</taxon>
        <taxon>Bacillati</taxon>
        <taxon>Actinomycetota</taxon>
        <taxon>Actinomycetes</taxon>
        <taxon>Micrococcales</taxon>
        <taxon>Microbacteriaceae</taxon>
        <taxon>Rhodoglobus</taxon>
    </lineage>
</organism>
<evidence type="ECO:0000313" key="11">
    <source>
        <dbReference type="Proteomes" id="UP000316560"/>
    </source>
</evidence>
<comment type="subcellular location">
    <subcellularLocation>
        <location evidence="1">Cell membrane</location>
        <topology evidence="1">Multi-pass membrane protein</topology>
    </subcellularLocation>
</comment>